<dbReference type="EMBL" id="JAOCEK010000002">
    <property type="protein sequence ID" value="MDH1333233.1"/>
    <property type="molecule type" value="Genomic_DNA"/>
</dbReference>
<sequence>MPYYRTSFGMVHMRGSKLPDPCGARVLIAGHEQICMVASDYLCDGQAPTGQSKTCDTPLCKAHARQIGRNQHLCPSCFLQHRDADPQRSLFTSLV</sequence>
<dbReference type="Proteomes" id="UP001161065">
    <property type="component" value="Unassembled WGS sequence"/>
</dbReference>
<reference evidence="1" key="1">
    <citation type="submission" date="2022-09" db="EMBL/GenBank/DDBJ databases">
        <title>Intensive care unit water sources are persistently colonized with multi-drug resistant bacteria and are the site of extensive horizontal gene transfer of antibiotic resistance genes.</title>
        <authorList>
            <person name="Diorio-Toth L."/>
        </authorList>
    </citation>
    <scope>NUCLEOTIDE SEQUENCE</scope>
    <source>
        <strain evidence="1">GD03832</strain>
    </source>
</reference>
<comment type="caution">
    <text evidence="1">The sequence shown here is derived from an EMBL/GenBank/DDBJ whole genome shotgun (WGS) entry which is preliminary data.</text>
</comment>
<accession>A0AA42Q1R8</accession>
<evidence type="ECO:0000313" key="1">
    <source>
        <dbReference type="EMBL" id="MDH1333233.1"/>
    </source>
</evidence>
<gene>
    <name evidence="1" type="ORF">N5D63_03625</name>
</gene>
<evidence type="ECO:0000313" key="2">
    <source>
        <dbReference type="Proteomes" id="UP001161065"/>
    </source>
</evidence>
<protein>
    <submittedName>
        <fullName evidence="1">Uncharacterized protein</fullName>
    </submittedName>
</protein>
<name>A0AA42Q1R8_9BURK</name>
<proteinExistence type="predicted"/>
<organism evidence="1 2">
    <name type="scientific">Comamonas thiooxydans</name>
    <dbReference type="NCBI Taxonomy" id="363952"/>
    <lineage>
        <taxon>Bacteria</taxon>
        <taxon>Pseudomonadati</taxon>
        <taxon>Pseudomonadota</taxon>
        <taxon>Betaproteobacteria</taxon>
        <taxon>Burkholderiales</taxon>
        <taxon>Comamonadaceae</taxon>
        <taxon>Comamonas</taxon>
    </lineage>
</organism>
<dbReference type="AlphaFoldDB" id="A0AA42Q1R8"/>
<dbReference type="RefSeq" id="WP_280006939.1">
    <property type="nucleotide sequence ID" value="NZ_JAOCEK010000002.1"/>
</dbReference>